<dbReference type="RefSeq" id="WP_260320667.1">
    <property type="nucleotide sequence ID" value="NZ_AP024814.1"/>
</dbReference>
<dbReference type="EMBL" id="AP024814">
    <property type="protein sequence ID" value="BCZ17411.1"/>
    <property type="molecule type" value="Genomic_DNA"/>
</dbReference>
<keyword evidence="2" id="KW-1185">Reference proteome</keyword>
<evidence type="ECO:0000313" key="1">
    <source>
        <dbReference type="EMBL" id="BCZ17411.1"/>
    </source>
</evidence>
<sequence length="386" mass="44361">MDSKFPSKRLCFYNVGILTFSLQDLKALEGQQSIDPEVLGRLEKDFKRFSFVLSIQGYCHDHKDFITTTRERIYEIFKENSLNEDGDSLLNTLKWLVFQEYLGGRGSVEIGCITCGTRHTFKRQTTDHKDPQNNFLTCGCGTKIYITDCFELHTLVDEILGAGGIESFVMSAFEVVLMLSMFRFLIEADKWEWLPKILFMKDGPLALFSRLDDFVFKVVRVFLQFLYDKSLKDGVGYANWIGLDKSGAFVEHLQSLEHQIPEESLILPDSTYIKTYITGDTNSTFVHTTYFGLKMFVKSDRAFVLDVAIPFGLHKQYPNYLENPHIEDFLTLKNILEILKSLRCDLYQQSFIPIVMLNKLVSISNAPGQRILKSFALEVLNKLTSN</sequence>
<evidence type="ECO:0000313" key="2">
    <source>
        <dbReference type="Proteomes" id="UP000826775"/>
    </source>
</evidence>
<evidence type="ECO:0008006" key="3">
    <source>
        <dbReference type="Google" id="ProtNLM"/>
    </source>
</evidence>
<protein>
    <recommendedName>
        <fullName evidence="3">NurA domain-containing protein</fullName>
    </recommendedName>
</protein>
<proteinExistence type="predicted"/>
<name>A0ABM7SCJ1_9HELI</name>
<dbReference type="Proteomes" id="UP000826775">
    <property type="component" value="Chromosome"/>
</dbReference>
<accession>A0ABM7SCJ1</accession>
<organism evidence="1 2">
    <name type="scientific">Helicobacter gastrocanis</name>
    <dbReference type="NCBI Taxonomy" id="2849641"/>
    <lineage>
        <taxon>Bacteria</taxon>
        <taxon>Pseudomonadati</taxon>
        <taxon>Campylobacterota</taxon>
        <taxon>Epsilonproteobacteria</taxon>
        <taxon>Campylobacterales</taxon>
        <taxon>Helicobacteraceae</taxon>
        <taxon>Helicobacter</taxon>
    </lineage>
</organism>
<gene>
    <name evidence="1" type="ORF">NHP190003_06930</name>
</gene>
<reference evidence="1 2" key="1">
    <citation type="submission" date="2021-07" db="EMBL/GenBank/DDBJ databases">
        <title>Novel Helicobacter sp. Isolated from a dog.</title>
        <authorList>
            <person name="Rimbara E."/>
            <person name="Suzuki M."/>
        </authorList>
    </citation>
    <scope>NUCLEOTIDE SEQUENCE [LARGE SCALE GENOMIC DNA]</scope>
    <source>
        <strain evidence="2">NHP19-003</strain>
    </source>
</reference>